<reference evidence="2 3" key="1">
    <citation type="submission" date="2022-03" db="EMBL/GenBank/DDBJ databases">
        <authorList>
            <person name="Koch H."/>
        </authorList>
    </citation>
    <scope>NUCLEOTIDE SEQUENCE [LARGE SCALE GENOMIC DNA]</scope>
    <source>
        <strain evidence="2 3">G1</strain>
    </source>
</reference>
<proteinExistence type="predicted"/>
<evidence type="ECO:0000313" key="3">
    <source>
        <dbReference type="Proteomes" id="UP001295463"/>
    </source>
</evidence>
<protein>
    <submittedName>
        <fullName evidence="2">Metallophosphoesterase</fullName>
    </submittedName>
</protein>
<name>A0ABM9DBA9_9BACT</name>
<feature type="domain" description="Calcineurin-like phosphoesterase" evidence="1">
    <location>
        <begin position="3"/>
        <end position="114"/>
    </location>
</feature>
<evidence type="ECO:0000313" key="2">
    <source>
        <dbReference type="EMBL" id="CAH2032524.1"/>
    </source>
</evidence>
<dbReference type="Proteomes" id="UP001295463">
    <property type="component" value="Chromosome"/>
</dbReference>
<dbReference type="EMBL" id="OW150024">
    <property type="protein sequence ID" value="CAH2032524.1"/>
    <property type="molecule type" value="Genomic_DNA"/>
</dbReference>
<dbReference type="InterPro" id="IPR004843">
    <property type="entry name" value="Calcineurin-like_PHP"/>
</dbReference>
<dbReference type="RefSeq" id="WP_305733270.1">
    <property type="nucleotide sequence ID" value="NZ_OW150024.1"/>
</dbReference>
<dbReference type="Pfam" id="PF00149">
    <property type="entry name" value="Metallophos"/>
    <property type="match status" value="1"/>
</dbReference>
<dbReference type="Gene3D" id="3.60.21.10">
    <property type="match status" value="1"/>
</dbReference>
<dbReference type="InterPro" id="IPR029052">
    <property type="entry name" value="Metallo-depent_PP-like"/>
</dbReference>
<gene>
    <name evidence="2" type="ORF">GEAMG1_2688</name>
</gene>
<accession>A0ABM9DBA9</accession>
<dbReference type="SUPFAM" id="SSF56300">
    <property type="entry name" value="Metallo-dependent phosphatases"/>
    <property type="match status" value="1"/>
</dbReference>
<sequence>MAIVVGDIHGNVDKVERFLAHRPDQLHVALGDYVDSFRESFESQVRVVELLAASDAVMLWGNHDLHYLSKAPWRSSGYQHSHADQFRRLFDDLLQRRRLVAAHWADGWFCTHAGFAEGGWGLTPGGCCRGNSRYLADCINAHFYACLAGDHGSPLFNVPVARGGRAPYGGIFWLDPFRENVRLDPVYRQLFGHTEQKEPVVTERWVCLDTTNADDIWVFDTETEALTNLRTPEELKERQLLLRRKEELARLQAAAGGF</sequence>
<organism evidence="2 3">
    <name type="scientific">Trichlorobacter ammonificans</name>
    <dbReference type="NCBI Taxonomy" id="2916410"/>
    <lineage>
        <taxon>Bacteria</taxon>
        <taxon>Pseudomonadati</taxon>
        <taxon>Thermodesulfobacteriota</taxon>
        <taxon>Desulfuromonadia</taxon>
        <taxon>Geobacterales</taxon>
        <taxon>Geobacteraceae</taxon>
        <taxon>Trichlorobacter</taxon>
    </lineage>
</organism>
<keyword evidence="3" id="KW-1185">Reference proteome</keyword>
<evidence type="ECO:0000259" key="1">
    <source>
        <dbReference type="Pfam" id="PF00149"/>
    </source>
</evidence>